<evidence type="ECO:0000313" key="5">
    <source>
        <dbReference type="EMBL" id="GAA0245389.1"/>
    </source>
</evidence>
<evidence type="ECO:0000256" key="1">
    <source>
        <dbReference type="ARBA" id="ARBA00022801"/>
    </source>
</evidence>
<evidence type="ECO:0000256" key="2">
    <source>
        <dbReference type="ARBA" id="ARBA00023026"/>
    </source>
</evidence>
<dbReference type="PANTHER" id="PTHR31956:SF1">
    <property type="entry name" value="NON-SPECIFIC PHOSPHOLIPASE C1"/>
    <property type="match status" value="1"/>
</dbReference>
<keyword evidence="6" id="KW-1185">Reference proteome</keyword>
<reference evidence="5 6" key="1">
    <citation type="journal article" date="2019" name="Int. J. Syst. Evol. Microbiol.">
        <title>The Global Catalogue of Microorganisms (GCM) 10K type strain sequencing project: providing services to taxonomists for standard genome sequencing and annotation.</title>
        <authorList>
            <consortium name="The Broad Institute Genomics Platform"/>
            <consortium name="The Broad Institute Genome Sequencing Center for Infectious Disease"/>
            <person name="Wu L."/>
            <person name="Ma J."/>
        </authorList>
    </citation>
    <scope>NUCLEOTIDE SEQUENCE [LARGE SCALE GENOMIC DNA]</scope>
    <source>
        <strain evidence="5 6">JCM 3380</strain>
    </source>
</reference>
<accession>A0ABN0UC04</accession>
<comment type="caution">
    <text evidence="5">The sequence shown here is derived from an EMBL/GenBank/DDBJ whole genome shotgun (WGS) entry which is preliminary data.</text>
</comment>
<evidence type="ECO:0000313" key="6">
    <source>
        <dbReference type="Proteomes" id="UP001500416"/>
    </source>
</evidence>
<dbReference type="InterPro" id="IPR017767">
    <property type="entry name" value="PC-PLC"/>
</dbReference>
<dbReference type="Proteomes" id="UP001500416">
    <property type="component" value="Unassembled WGS sequence"/>
</dbReference>
<proteinExistence type="predicted"/>
<dbReference type="InterPro" id="IPR007312">
    <property type="entry name" value="Phosphoesterase"/>
</dbReference>
<dbReference type="Pfam" id="PF04185">
    <property type="entry name" value="Phosphoesterase"/>
    <property type="match status" value="1"/>
</dbReference>
<keyword evidence="1" id="KW-0378">Hydrolase</keyword>
<feature type="region of interest" description="Disordered" evidence="3">
    <location>
        <begin position="464"/>
        <end position="507"/>
    </location>
</feature>
<dbReference type="Pfam" id="PF05506">
    <property type="entry name" value="PLipase_C_C"/>
    <property type="match status" value="2"/>
</dbReference>
<evidence type="ECO:0000259" key="4">
    <source>
        <dbReference type="Pfam" id="PF05506"/>
    </source>
</evidence>
<dbReference type="Gene3D" id="3.40.720.10">
    <property type="entry name" value="Alkaline Phosphatase, subunit A"/>
    <property type="match status" value="1"/>
</dbReference>
<dbReference type="InterPro" id="IPR008475">
    <property type="entry name" value="PLipase_C_C"/>
</dbReference>
<feature type="domain" description="Bacterial phospholipase C C-terminal" evidence="4">
    <location>
        <begin position="599"/>
        <end position="674"/>
    </location>
</feature>
<dbReference type="NCBIfam" id="TIGR03396">
    <property type="entry name" value="PC_PLC"/>
    <property type="match status" value="1"/>
</dbReference>
<gene>
    <name evidence="5" type="ORF">GCM10010492_50950</name>
</gene>
<sequence length="684" mass="74594">MDRRSFLAAALAAGTYSMLPPSLVRALAQPAPTGGLEMVEHVVVFMQENRGFDHYFGSLRGVRGYGDRNAITLRANGKSVFHQPDGTGYVLPYGTDSHQLAGTPHYWTDGHDAWNKGKYDRWVPAKGKHTMCFYDRADLPFYYQLADAFTVCDAYHCSVMGSTSPNRSYHVTGMIGNEPDGSRAIGNAAYAEDTHAGYTWKTYSERLEAAGVSWKVFQEWDNYQNNNIEFFQVFKAVARKALQPLGLKSMHTFYGKVRAASATERANLLAKLDQGVATLTTAERSLFERGLRRVPTGDLTASFRAAVAADALPTVSWVLASEDQCEHPSSDGPSTGSELVWQVLDALASNQAVWNKTVFLLNYDENDGYFDHVPPPVPPTTETSEWVNGAPIGLGPRVPLLVVSPWSRGGNVCSELFDHTSVLRFLEAVTGVRETNISAWRRNLCGDLTATLDTAAPGPYPGFTRPVPTAGSGPSTPAPPSPQVMPTQEPGTKPARKLPYNPRVGTRQTKSSGRVWFDLTNNGTRHTHFSVYANAHRSDGPWRYDVAPGATTSDYFSVQTYGGGKYDLSCYGPNGFCRRSTGDLNAPGATVEVTATTSTAEDGLVTLTFTNAGATEVTFTVKANAYRTGSWTYVVPAGATRTDTWHAGWYGNRWYDLTATVNTDASFSRLFRGHIETGVHGVTG</sequence>
<organism evidence="5 6">
    <name type="scientific">Saccharothrix mutabilis subsp. mutabilis</name>
    <dbReference type="NCBI Taxonomy" id="66855"/>
    <lineage>
        <taxon>Bacteria</taxon>
        <taxon>Bacillati</taxon>
        <taxon>Actinomycetota</taxon>
        <taxon>Actinomycetes</taxon>
        <taxon>Pseudonocardiales</taxon>
        <taxon>Pseudonocardiaceae</taxon>
        <taxon>Saccharothrix</taxon>
    </lineage>
</organism>
<dbReference type="RefSeq" id="WP_343936397.1">
    <property type="nucleotide sequence ID" value="NZ_BAAABU010000013.1"/>
</dbReference>
<dbReference type="EMBL" id="BAAABU010000013">
    <property type="protein sequence ID" value="GAA0245389.1"/>
    <property type="molecule type" value="Genomic_DNA"/>
</dbReference>
<protein>
    <submittedName>
        <fullName evidence="5">Phospholipase C, phosphocholine-specific</fullName>
    </submittedName>
</protein>
<dbReference type="PANTHER" id="PTHR31956">
    <property type="entry name" value="NON-SPECIFIC PHOSPHOLIPASE C4-RELATED"/>
    <property type="match status" value="1"/>
</dbReference>
<feature type="domain" description="Bacterial phospholipase C C-terminal" evidence="4">
    <location>
        <begin position="494"/>
        <end position="583"/>
    </location>
</feature>
<keyword evidence="2" id="KW-0843">Virulence</keyword>
<dbReference type="InterPro" id="IPR017850">
    <property type="entry name" value="Alkaline_phosphatase_core_sf"/>
</dbReference>
<name>A0ABN0UC04_9PSEU</name>
<evidence type="ECO:0000256" key="3">
    <source>
        <dbReference type="SAM" id="MobiDB-lite"/>
    </source>
</evidence>